<dbReference type="Proteomes" id="UP001430953">
    <property type="component" value="Unassembled WGS sequence"/>
</dbReference>
<name>A0AAW2F9Y3_9HYME</name>
<organism evidence="1 2">
    <name type="scientific">Cardiocondyla obscurior</name>
    <dbReference type="NCBI Taxonomy" id="286306"/>
    <lineage>
        <taxon>Eukaryota</taxon>
        <taxon>Metazoa</taxon>
        <taxon>Ecdysozoa</taxon>
        <taxon>Arthropoda</taxon>
        <taxon>Hexapoda</taxon>
        <taxon>Insecta</taxon>
        <taxon>Pterygota</taxon>
        <taxon>Neoptera</taxon>
        <taxon>Endopterygota</taxon>
        <taxon>Hymenoptera</taxon>
        <taxon>Apocrita</taxon>
        <taxon>Aculeata</taxon>
        <taxon>Formicoidea</taxon>
        <taxon>Formicidae</taxon>
        <taxon>Myrmicinae</taxon>
        <taxon>Cardiocondyla</taxon>
    </lineage>
</organism>
<sequence length="86" mass="9887">MRQTLLEGAYIRKIVAQQLCTKPVDIYRSEEANKLMETEDPEPPHLYKASVLHVAKKQYLQSKYLDKDPFTALCMMCCNPSLHTGD</sequence>
<proteinExistence type="predicted"/>
<protein>
    <submittedName>
        <fullName evidence="1">Uncharacterized protein</fullName>
    </submittedName>
</protein>
<dbReference type="EMBL" id="JADYXP020000014">
    <property type="protein sequence ID" value="KAL0110757.1"/>
    <property type="molecule type" value="Genomic_DNA"/>
</dbReference>
<accession>A0AAW2F9Y3</accession>
<dbReference type="AlphaFoldDB" id="A0AAW2F9Y3"/>
<gene>
    <name evidence="1" type="ORF">PUN28_014010</name>
</gene>
<reference evidence="1 2" key="1">
    <citation type="submission" date="2023-03" db="EMBL/GenBank/DDBJ databases">
        <title>High recombination rates correlate with genetic variation in Cardiocondyla obscurior ants.</title>
        <authorList>
            <person name="Errbii M."/>
        </authorList>
    </citation>
    <scope>NUCLEOTIDE SEQUENCE [LARGE SCALE GENOMIC DNA]</scope>
    <source>
        <strain evidence="1">Alpha-2009</strain>
        <tissue evidence="1">Whole body</tissue>
    </source>
</reference>
<comment type="caution">
    <text evidence="1">The sequence shown here is derived from an EMBL/GenBank/DDBJ whole genome shotgun (WGS) entry which is preliminary data.</text>
</comment>
<evidence type="ECO:0000313" key="1">
    <source>
        <dbReference type="EMBL" id="KAL0110757.1"/>
    </source>
</evidence>
<evidence type="ECO:0000313" key="2">
    <source>
        <dbReference type="Proteomes" id="UP001430953"/>
    </source>
</evidence>
<keyword evidence="2" id="KW-1185">Reference proteome</keyword>